<dbReference type="Pfam" id="PF13282">
    <property type="entry name" value="DUF4070"/>
    <property type="match status" value="1"/>
</dbReference>
<keyword evidence="2" id="KW-0489">Methyltransferase</keyword>
<dbReference type="Gene3D" id="3.40.50.280">
    <property type="entry name" value="Cobalamin-binding domain"/>
    <property type="match status" value="1"/>
</dbReference>
<keyword evidence="7" id="KW-0411">Iron-sulfur</keyword>
<dbReference type="InterPro" id="IPR007197">
    <property type="entry name" value="rSAM"/>
</dbReference>
<evidence type="ECO:0000256" key="7">
    <source>
        <dbReference type="ARBA" id="ARBA00023014"/>
    </source>
</evidence>
<evidence type="ECO:0000259" key="10">
    <source>
        <dbReference type="PROSITE" id="PS51918"/>
    </source>
</evidence>
<dbReference type="eggNOG" id="COG1032">
    <property type="taxonomic scope" value="Bacteria"/>
</dbReference>
<dbReference type="SFLD" id="SFLDG01123">
    <property type="entry name" value="methyltransferase_(Class_B)"/>
    <property type="match status" value="1"/>
</dbReference>
<dbReference type="PANTHER" id="PTHR43409">
    <property type="entry name" value="ANAEROBIC MAGNESIUM-PROTOPORPHYRIN IX MONOMETHYL ESTER CYCLASE-RELATED"/>
    <property type="match status" value="1"/>
</dbReference>
<evidence type="ECO:0000256" key="8">
    <source>
        <dbReference type="SAM" id="MobiDB-lite"/>
    </source>
</evidence>
<dbReference type="Pfam" id="PF02310">
    <property type="entry name" value="B12-binding"/>
    <property type="match status" value="1"/>
</dbReference>
<evidence type="ECO:0000256" key="2">
    <source>
        <dbReference type="ARBA" id="ARBA00022603"/>
    </source>
</evidence>
<dbReference type="CDD" id="cd01335">
    <property type="entry name" value="Radical_SAM"/>
    <property type="match status" value="1"/>
</dbReference>
<dbReference type="InterPro" id="IPR051198">
    <property type="entry name" value="BchE-like"/>
</dbReference>
<dbReference type="PANTHER" id="PTHR43409:SF7">
    <property type="entry name" value="BLL1977 PROTEIN"/>
    <property type="match status" value="1"/>
</dbReference>
<dbReference type="PROSITE" id="PS51918">
    <property type="entry name" value="RADICAL_SAM"/>
    <property type="match status" value="1"/>
</dbReference>
<dbReference type="GO" id="GO:0005829">
    <property type="term" value="C:cytosol"/>
    <property type="evidence" value="ECO:0007669"/>
    <property type="project" value="TreeGrafter"/>
</dbReference>
<dbReference type="InterPro" id="IPR006158">
    <property type="entry name" value="Cobalamin-bd"/>
</dbReference>
<dbReference type="InterPro" id="IPR025274">
    <property type="entry name" value="DUF4070"/>
</dbReference>
<dbReference type="SFLD" id="SFLDS00029">
    <property type="entry name" value="Radical_SAM"/>
    <property type="match status" value="1"/>
</dbReference>
<evidence type="ECO:0000256" key="6">
    <source>
        <dbReference type="ARBA" id="ARBA00023004"/>
    </source>
</evidence>
<dbReference type="GO" id="GO:0031419">
    <property type="term" value="F:cobalamin binding"/>
    <property type="evidence" value="ECO:0007669"/>
    <property type="project" value="InterPro"/>
</dbReference>
<gene>
    <name evidence="11" type="ordered locus">Cyan7425_1898</name>
</gene>
<comment type="cofactor">
    <cofactor evidence="1">
        <name>[4Fe-4S] cluster</name>
        <dbReference type="ChEBI" id="CHEBI:49883"/>
    </cofactor>
</comment>
<dbReference type="InterPro" id="IPR006638">
    <property type="entry name" value="Elp3/MiaA/NifB-like_rSAM"/>
</dbReference>
<dbReference type="KEGG" id="cyn:Cyan7425_1898"/>
<proteinExistence type="predicted"/>
<keyword evidence="3" id="KW-0808">Transferase</keyword>
<evidence type="ECO:0000256" key="3">
    <source>
        <dbReference type="ARBA" id="ARBA00022679"/>
    </source>
</evidence>
<evidence type="ECO:0000259" key="9">
    <source>
        <dbReference type="PROSITE" id="PS51332"/>
    </source>
</evidence>
<feature type="region of interest" description="Disordered" evidence="8">
    <location>
        <begin position="436"/>
        <end position="459"/>
    </location>
</feature>
<dbReference type="Pfam" id="PF04055">
    <property type="entry name" value="Radical_SAM"/>
    <property type="match status" value="1"/>
</dbReference>
<dbReference type="AlphaFoldDB" id="B8HSF9"/>
<dbReference type="InterPro" id="IPR058240">
    <property type="entry name" value="rSAM_sf"/>
</dbReference>
<dbReference type="HOGENOM" id="CLU_021572_5_1_3"/>
<feature type="domain" description="Radical SAM core" evidence="10">
    <location>
        <begin position="151"/>
        <end position="390"/>
    </location>
</feature>
<keyword evidence="4" id="KW-0949">S-adenosyl-L-methionine</keyword>
<dbReference type="GO" id="GO:0046872">
    <property type="term" value="F:metal ion binding"/>
    <property type="evidence" value="ECO:0007669"/>
    <property type="project" value="UniProtKB-KW"/>
</dbReference>
<name>B8HSF9_CYAP4</name>
<dbReference type="GO" id="GO:0003824">
    <property type="term" value="F:catalytic activity"/>
    <property type="evidence" value="ECO:0007669"/>
    <property type="project" value="InterPro"/>
</dbReference>
<feature type="domain" description="B12-binding" evidence="9">
    <location>
        <begin position="1"/>
        <end position="129"/>
    </location>
</feature>
<accession>B8HSF9</accession>
<dbReference type="CDD" id="cd02068">
    <property type="entry name" value="radical_SAM_B12_BD"/>
    <property type="match status" value="1"/>
</dbReference>
<dbReference type="SFLD" id="SFLDG01082">
    <property type="entry name" value="B12-binding_domain_containing"/>
    <property type="match status" value="1"/>
</dbReference>
<dbReference type="SUPFAM" id="SSF102114">
    <property type="entry name" value="Radical SAM enzymes"/>
    <property type="match status" value="1"/>
</dbReference>
<evidence type="ECO:0000256" key="1">
    <source>
        <dbReference type="ARBA" id="ARBA00001966"/>
    </source>
</evidence>
<dbReference type="OrthoDB" id="9801424at2"/>
<sequence>MKIDIIIVYMPRYKQGHEVNFVPPLTGIYLAALTPANHQVRVIHQQVQPVPTQTEADLIVLSFFTGFAPEAYRLAQIFKQNGKKVIAGGPHATFWVEEALQYCDAVMIGEAESVWEQVLADADRNQLQPRYAGSPLPLEKLPCPRYELLPPSYVVQRVVQATRGCSFRCSFCSVPIVNPGFRMRPLEEVLAEIQYDRFPFWWQRKMVWFWDDNLTANRPYIKELLRAMIPLKRWWLTQASMDITTDTELLELMRASGCIGVFLGIESFGQDSLKEAQKRQNRVNYYRERIETLHQYGIAVMAGFIAGFDHDTIASIGAMADQLYEVGVDVPFLSLLTPYKGTPLYDRLEVEGRLLDDRGWEFYNGYNVAFQPQNMTAAELLAAHRQLWRKTFSLAHVIKRILRSRRLRPGAFLLSLLMNGFYGLKALRGNEPIDMSNASLSQPKPAPAIETPKTALVTP</sequence>
<evidence type="ECO:0000256" key="5">
    <source>
        <dbReference type="ARBA" id="ARBA00022723"/>
    </source>
</evidence>
<dbReference type="InterPro" id="IPR034466">
    <property type="entry name" value="Methyltransferase_Class_B"/>
</dbReference>
<protein>
    <submittedName>
        <fullName evidence="11">Radical SAM domain protein</fullName>
    </submittedName>
</protein>
<dbReference type="InterPro" id="IPR023404">
    <property type="entry name" value="rSAM_horseshoe"/>
</dbReference>
<dbReference type="STRING" id="395961.Cyan7425_1898"/>
<dbReference type="Gene3D" id="3.80.30.20">
    <property type="entry name" value="tm_1862 like domain"/>
    <property type="match status" value="1"/>
</dbReference>
<organism evidence="11">
    <name type="scientific">Cyanothece sp. (strain PCC 7425 / ATCC 29141)</name>
    <dbReference type="NCBI Taxonomy" id="395961"/>
    <lineage>
        <taxon>Bacteria</taxon>
        <taxon>Bacillati</taxon>
        <taxon>Cyanobacteriota</taxon>
        <taxon>Cyanophyceae</taxon>
        <taxon>Gomontiellales</taxon>
        <taxon>Cyanothecaceae</taxon>
        <taxon>Cyanothece</taxon>
    </lineage>
</organism>
<dbReference type="GO" id="GO:0051539">
    <property type="term" value="F:4 iron, 4 sulfur cluster binding"/>
    <property type="evidence" value="ECO:0007669"/>
    <property type="project" value="UniProtKB-KW"/>
</dbReference>
<evidence type="ECO:0000256" key="4">
    <source>
        <dbReference type="ARBA" id="ARBA00022691"/>
    </source>
</evidence>
<keyword evidence="5" id="KW-0479">Metal-binding</keyword>
<dbReference type="EMBL" id="CP001344">
    <property type="protein sequence ID" value="ACL44265.1"/>
    <property type="molecule type" value="Genomic_DNA"/>
</dbReference>
<evidence type="ECO:0000313" key="11">
    <source>
        <dbReference type="EMBL" id="ACL44265.1"/>
    </source>
</evidence>
<reference evidence="11" key="1">
    <citation type="submission" date="2009-01" db="EMBL/GenBank/DDBJ databases">
        <title>Complete sequence of chromosome Cyanothece sp. PCC 7425.</title>
        <authorList>
            <consortium name="US DOE Joint Genome Institute"/>
            <person name="Lucas S."/>
            <person name="Copeland A."/>
            <person name="Lapidus A."/>
            <person name="Glavina del Rio T."/>
            <person name="Dalin E."/>
            <person name="Tice H."/>
            <person name="Bruce D."/>
            <person name="Goodwin L."/>
            <person name="Pitluck S."/>
            <person name="Sims D."/>
            <person name="Meineke L."/>
            <person name="Brettin T."/>
            <person name="Detter J.C."/>
            <person name="Han C."/>
            <person name="Larimer F."/>
            <person name="Land M."/>
            <person name="Hauser L."/>
            <person name="Kyrpides N."/>
            <person name="Ovchinnikova G."/>
            <person name="Liberton M."/>
            <person name="Stoeckel J."/>
            <person name="Banerjee A."/>
            <person name="Singh A."/>
            <person name="Page L."/>
            <person name="Sato H."/>
            <person name="Zhao L."/>
            <person name="Sherman L."/>
            <person name="Pakrasi H."/>
            <person name="Richardson P."/>
        </authorList>
    </citation>
    <scope>NUCLEOTIDE SEQUENCE</scope>
    <source>
        <strain evidence="11">PCC 7425</strain>
    </source>
</reference>
<dbReference type="PROSITE" id="PS51332">
    <property type="entry name" value="B12_BINDING"/>
    <property type="match status" value="1"/>
</dbReference>
<keyword evidence="6" id="KW-0408">Iron</keyword>
<dbReference type="SMART" id="SM00729">
    <property type="entry name" value="Elp3"/>
    <property type="match status" value="1"/>
</dbReference>